<evidence type="ECO:0000313" key="3">
    <source>
        <dbReference type="Proteomes" id="UP001500449"/>
    </source>
</evidence>
<keyword evidence="1" id="KW-0812">Transmembrane</keyword>
<dbReference type="RefSeq" id="WP_344422356.1">
    <property type="nucleotide sequence ID" value="NZ_BAAAQK010000019.1"/>
</dbReference>
<name>A0ABN2NGD2_9PSEU</name>
<evidence type="ECO:0000256" key="1">
    <source>
        <dbReference type="SAM" id="Phobius"/>
    </source>
</evidence>
<keyword evidence="1" id="KW-0472">Membrane</keyword>
<sequence length="115" mass="12031">MAPTHHDWTRHGPGRCLLWWPLSSFVLMAAFPDAGILPIVLSGAGLAVLGVAGGIGAAMLRRRIRALRAARRPAALIAGEGVAQAAGHVVEQVVETVEGVVESVTEIPEPRRTAA</sequence>
<organism evidence="2 3">
    <name type="scientific">Pseudonocardia ailaonensis</name>
    <dbReference type="NCBI Taxonomy" id="367279"/>
    <lineage>
        <taxon>Bacteria</taxon>
        <taxon>Bacillati</taxon>
        <taxon>Actinomycetota</taxon>
        <taxon>Actinomycetes</taxon>
        <taxon>Pseudonocardiales</taxon>
        <taxon>Pseudonocardiaceae</taxon>
        <taxon>Pseudonocardia</taxon>
    </lineage>
</organism>
<dbReference type="EMBL" id="BAAAQK010000019">
    <property type="protein sequence ID" value="GAA1865218.1"/>
    <property type="molecule type" value="Genomic_DNA"/>
</dbReference>
<keyword evidence="3" id="KW-1185">Reference proteome</keyword>
<reference evidence="2 3" key="1">
    <citation type="journal article" date="2019" name="Int. J. Syst. Evol. Microbiol.">
        <title>The Global Catalogue of Microorganisms (GCM) 10K type strain sequencing project: providing services to taxonomists for standard genome sequencing and annotation.</title>
        <authorList>
            <consortium name="The Broad Institute Genomics Platform"/>
            <consortium name="The Broad Institute Genome Sequencing Center for Infectious Disease"/>
            <person name="Wu L."/>
            <person name="Ma J."/>
        </authorList>
    </citation>
    <scope>NUCLEOTIDE SEQUENCE [LARGE SCALE GENOMIC DNA]</scope>
    <source>
        <strain evidence="2 3">JCM 16009</strain>
    </source>
</reference>
<accession>A0ABN2NGD2</accession>
<feature type="transmembrane region" description="Helical" evidence="1">
    <location>
        <begin position="37"/>
        <end position="60"/>
    </location>
</feature>
<dbReference type="Proteomes" id="UP001500449">
    <property type="component" value="Unassembled WGS sequence"/>
</dbReference>
<evidence type="ECO:0000313" key="2">
    <source>
        <dbReference type="EMBL" id="GAA1865218.1"/>
    </source>
</evidence>
<gene>
    <name evidence="2" type="ORF">GCM10009836_51950</name>
</gene>
<proteinExistence type="predicted"/>
<protein>
    <submittedName>
        <fullName evidence="2">Uncharacterized protein</fullName>
    </submittedName>
</protein>
<keyword evidence="1" id="KW-1133">Transmembrane helix</keyword>
<comment type="caution">
    <text evidence="2">The sequence shown here is derived from an EMBL/GenBank/DDBJ whole genome shotgun (WGS) entry which is preliminary data.</text>
</comment>